<sequence length="111" mass="12532">MKNKGNFLLKNLKVIAFVIVFMLSFGSNANAATNAPSMNLTSNTLTISAQNPTLTWGFGWYYKWKKKWYKKKKKQWHKKPKQPTDSVPLDGGLGVLLLGATAFGVRKLRKN</sequence>
<evidence type="ECO:0008006" key="4">
    <source>
        <dbReference type="Google" id="ProtNLM"/>
    </source>
</evidence>
<name>A0A5C7AV96_9FLAO</name>
<dbReference type="Proteomes" id="UP000321790">
    <property type="component" value="Unassembled WGS sequence"/>
</dbReference>
<dbReference type="EMBL" id="VOSC01000019">
    <property type="protein sequence ID" value="TXE11994.1"/>
    <property type="molecule type" value="Genomic_DNA"/>
</dbReference>
<feature type="chain" id="PRO_5022786111" description="VPDSG-CTERM protein sorting domain-containing protein" evidence="1">
    <location>
        <begin position="32"/>
        <end position="111"/>
    </location>
</feature>
<proteinExistence type="predicted"/>
<evidence type="ECO:0000313" key="3">
    <source>
        <dbReference type="Proteomes" id="UP000321790"/>
    </source>
</evidence>
<reference evidence="3" key="1">
    <citation type="submission" date="2019-08" db="EMBL/GenBank/DDBJ databases">
        <title>Seonamhaeicola sediminis sp. nov., isolated from marine sediment.</title>
        <authorList>
            <person name="Cao W.R."/>
        </authorList>
    </citation>
    <scope>NUCLEOTIDE SEQUENCE [LARGE SCALE GENOMIC DNA]</scope>
    <source>
        <strain evidence="3">Gy8</strain>
    </source>
</reference>
<feature type="signal peptide" evidence="1">
    <location>
        <begin position="1"/>
        <end position="31"/>
    </location>
</feature>
<dbReference type="RefSeq" id="WP_147134074.1">
    <property type="nucleotide sequence ID" value="NZ_VOSC01000019.1"/>
</dbReference>
<dbReference type="InterPro" id="IPR058207">
    <property type="entry name" value="PID_CTERM"/>
</dbReference>
<protein>
    <recommendedName>
        <fullName evidence="4">VPDSG-CTERM protein sorting domain-containing protein</fullName>
    </recommendedName>
</protein>
<evidence type="ECO:0000313" key="2">
    <source>
        <dbReference type="EMBL" id="TXE11994.1"/>
    </source>
</evidence>
<organism evidence="2 3">
    <name type="scientific">Seonamhaeicola algicola</name>
    <dbReference type="NCBI Taxonomy" id="1719036"/>
    <lineage>
        <taxon>Bacteria</taxon>
        <taxon>Pseudomonadati</taxon>
        <taxon>Bacteroidota</taxon>
        <taxon>Flavobacteriia</taxon>
        <taxon>Flavobacteriales</taxon>
        <taxon>Flavobacteriaceae</taxon>
    </lineage>
</organism>
<gene>
    <name evidence="2" type="ORF">FUA26_07995</name>
</gene>
<keyword evidence="1" id="KW-0732">Signal</keyword>
<comment type="caution">
    <text evidence="2">The sequence shown here is derived from an EMBL/GenBank/DDBJ whole genome shotgun (WGS) entry which is preliminary data.</text>
</comment>
<keyword evidence="3" id="KW-1185">Reference proteome</keyword>
<dbReference type="AlphaFoldDB" id="A0A5C7AV96"/>
<dbReference type="NCBIfam" id="NF046080">
    <property type="entry name" value="PID_CTERM"/>
    <property type="match status" value="1"/>
</dbReference>
<evidence type="ECO:0000256" key="1">
    <source>
        <dbReference type="SAM" id="SignalP"/>
    </source>
</evidence>
<accession>A0A5C7AV96</accession>